<keyword evidence="4" id="KW-0804">Transcription</keyword>
<evidence type="ECO:0000256" key="6">
    <source>
        <dbReference type="SAM" id="MobiDB-lite"/>
    </source>
</evidence>
<feature type="domain" description="Xylanolytic transcriptional activator regulatory" evidence="7">
    <location>
        <begin position="203"/>
        <end position="356"/>
    </location>
</feature>
<protein>
    <recommendedName>
        <fullName evidence="7">Xylanolytic transcriptional activator regulatory domain-containing protein</fullName>
    </recommendedName>
</protein>
<evidence type="ECO:0000313" key="8">
    <source>
        <dbReference type="EMBL" id="KAG4413181.1"/>
    </source>
</evidence>
<sequence length="651" mass="72362">METEAGPEPKKRRVLVSEEIERSVSHAGGMDFVADHVPDGRKLARPAGTPRKANAWCDYVKTVDDALIEKVARLEEELAVLQNSAPDTSTAVTLLQLQQQQQIQNGISMSPPPSSSYNQNQLHFGNAGSPSSMHSSSRVQVMPPPAFDHQPLVQEGTAYSATQPAMNLKRKRRGFELTVETTADVVSKGMISMADAYLYFQTFFQGCDRYVPVFDPAYDTFESVRQRSAMLFDAICAVGCRAEHGPGSDQYQILSNATKAPICEVMLGTVPKTIETVQALLINACYSEKGWLLTSMATRIALDLNLPAAFNKLSSLILQAGSRDREEEARLIRETRVWFGTFVLEHILSLDCGKRPGVKAVDGMRRCRVLLGHPSRTVLDFRLLAQVELNAIRALAQERLAGRFENEASLSDEEMDEIVQETRVDLSVWLSDWTNLVESHIEKEEEKASLEINLKIQRDWSEMTMLCQGLQGMGIDNVAIMSDSQQNLIRLAKVSAQRHLSIILSNPELYIATFRYGMDFVWAKCAFSVLLLLKLAHLLASSTDMSSLISDAKTLLSHLSKVRGSSNIYHRILCLSVEKCEKALNGNNAVPISGVEGQQGGEVDAEMDFQSYVPKEFILEWNFPGLTFCWIPFDFQDLFMDFGGGFGGVPQ</sequence>
<dbReference type="GO" id="GO:0005634">
    <property type="term" value="C:nucleus"/>
    <property type="evidence" value="ECO:0007669"/>
    <property type="project" value="UniProtKB-SubCell"/>
</dbReference>
<dbReference type="EMBL" id="JAFJYH010000329">
    <property type="protein sequence ID" value="KAG4413181.1"/>
    <property type="molecule type" value="Genomic_DNA"/>
</dbReference>
<comment type="subcellular location">
    <subcellularLocation>
        <location evidence="1">Nucleus</location>
    </subcellularLocation>
</comment>
<evidence type="ECO:0000256" key="2">
    <source>
        <dbReference type="ARBA" id="ARBA00023015"/>
    </source>
</evidence>
<keyword evidence="9" id="KW-1185">Reference proteome</keyword>
<dbReference type="AlphaFoldDB" id="A0A8H7T6J0"/>
<dbReference type="OrthoDB" id="4454541at2759"/>
<keyword evidence="5" id="KW-0539">Nucleus</keyword>
<dbReference type="InterPro" id="IPR007219">
    <property type="entry name" value="XnlR_reg_dom"/>
</dbReference>
<evidence type="ECO:0000256" key="4">
    <source>
        <dbReference type="ARBA" id="ARBA00023163"/>
    </source>
</evidence>
<dbReference type="Proteomes" id="UP000664132">
    <property type="component" value="Unassembled WGS sequence"/>
</dbReference>
<dbReference type="GO" id="GO:0006351">
    <property type="term" value="P:DNA-templated transcription"/>
    <property type="evidence" value="ECO:0007669"/>
    <property type="project" value="InterPro"/>
</dbReference>
<dbReference type="Pfam" id="PF04082">
    <property type="entry name" value="Fungal_trans"/>
    <property type="match status" value="1"/>
</dbReference>
<dbReference type="PANTHER" id="PTHR31845:SF33">
    <property type="entry name" value="ZN(II)2CYS6 TRANSCRIPTION FACTOR (EUROFUNG)"/>
    <property type="match status" value="1"/>
</dbReference>
<accession>A0A8H7T6J0</accession>
<keyword evidence="3" id="KW-0238">DNA-binding</keyword>
<proteinExistence type="predicted"/>
<organism evidence="8 9">
    <name type="scientific">Cadophora malorum</name>
    <dbReference type="NCBI Taxonomy" id="108018"/>
    <lineage>
        <taxon>Eukaryota</taxon>
        <taxon>Fungi</taxon>
        <taxon>Dikarya</taxon>
        <taxon>Ascomycota</taxon>
        <taxon>Pezizomycotina</taxon>
        <taxon>Leotiomycetes</taxon>
        <taxon>Helotiales</taxon>
        <taxon>Ploettnerulaceae</taxon>
        <taxon>Cadophora</taxon>
    </lineage>
</organism>
<comment type="caution">
    <text evidence="8">The sequence shown here is derived from an EMBL/GenBank/DDBJ whole genome shotgun (WGS) entry which is preliminary data.</text>
</comment>
<evidence type="ECO:0000259" key="7">
    <source>
        <dbReference type="Pfam" id="PF04082"/>
    </source>
</evidence>
<dbReference type="GO" id="GO:0008270">
    <property type="term" value="F:zinc ion binding"/>
    <property type="evidence" value="ECO:0007669"/>
    <property type="project" value="InterPro"/>
</dbReference>
<name>A0A8H7T6J0_9HELO</name>
<keyword evidence="2" id="KW-0805">Transcription regulation</keyword>
<reference evidence="8" key="1">
    <citation type="submission" date="2021-02" db="EMBL/GenBank/DDBJ databases">
        <title>Genome sequence Cadophora malorum strain M34.</title>
        <authorList>
            <person name="Stefanovic E."/>
            <person name="Vu D."/>
            <person name="Scully C."/>
            <person name="Dijksterhuis J."/>
            <person name="Roader J."/>
            <person name="Houbraken J."/>
        </authorList>
    </citation>
    <scope>NUCLEOTIDE SEQUENCE</scope>
    <source>
        <strain evidence="8">M34</strain>
    </source>
</reference>
<evidence type="ECO:0000256" key="3">
    <source>
        <dbReference type="ARBA" id="ARBA00023125"/>
    </source>
</evidence>
<dbReference type="InterPro" id="IPR051089">
    <property type="entry name" value="prtT"/>
</dbReference>
<gene>
    <name evidence="8" type="ORF">IFR04_013683</name>
</gene>
<evidence type="ECO:0000256" key="1">
    <source>
        <dbReference type="ARBA" id="ARBA00004123"/>
    </source>
</evidence>
<feature type="compositionally biased region" description="Polar residues" evidence="6">
    <location>
        <begin position="117"/>
        <end position="139"/>
    </location>
</feature>
<feature type="region of interest" description="Disordered" evidence="6">
    <location>
        <begin position="103"/>
        <end position="143"/>
    </location>
</feature>
<dbReference type="CDD" id="cd12148">
    <property type="entry name" value="fungal_TF_MHR"/>
    <property type="match status" value="1"/>
</dbReference>
<dbReference type="GO" id="GO:0000976">
    <property type="term" value="F:transcription cis-regulatory region binding"/>
    <property type="evidence" value="ECO:0007669"/>
    <property type="project" value="TreeGrafter"/>
</dbReference>
<dbReference type="GO" id="GO:0000981">
    <property type="term" value="F:DNA-binding transcription factor activity, RNA polymerase II-specific"/>
    <property type="evidence" value="ECO:0007669"/>
    <property type="project" value="TreeGrafter"/>
</dbReference>
<dbReference type="PANTHER" id="PTHR31845">
    <property type="entry name" value="FINGER DOMAIN PROTEIN, PUTATIVE-RELATED"/>
    <property type="match status" value="1"/>
</dbReference>
<evidence type="ECO:0000313" key="9">
    <source>
        <dbReference type="Proteomes" id="UP000664132"/>
    </source>
</evidence>
<evidence type="ECO:0000256" key="5">
    <source>
        <dbReference type="ARBA" id="ARBA00023242"/>
    </source>
</evidence>